<organism evidence="2 3">
    <name type="scientific">Thiothrix eikelboomii</name>
    <dbReference type="NCBI Taxonomy" id="92487"/>
    <lineage>
        <taxon>Bacteria</taxon>
        <taxon>Pseudomonadati</taxon>
        <taxon>Pseudomonadota</taxon>
        <taxon>Gammaproteobacteria</taxon>
        <taxon>Thiotrichales</taxon>
        <taxon>Thiotrichaceae</taxon>
        <taxon>Thiothrix</taxon>
    </lineage>
</organism>
<dbReference type="CDD" id="cd03454">
    <property type="entry name" value="YdeM"/>
    <property type="match status" value="1"/>
</dbReference>
<sequence length="144" mass="16025">MKFAEFYSGQVIEAGRYTVSEEEILQFATAYDPQWFHTEVETAKQGRFGGLIASGWHTCGIAMKLLVPAALAGSESFASPGLKYVKWPNPVRPNDVLSLRATVLDARRSSSRSTLGILHWRWQLFNQDGAEVLDLEATSLFDLS</sequence>
<evidence type="ECO:0000313" key="2">
    <source>
        <dbReference type="EMBL" id="SKA70371.1"/>
    </source>
</evidence>
<evidence type="ECO:0000313" key="3">
    <source>
        <dbReference type="Proteomes" id="UP000190460"/>
    </source>
</evidence>
<dbReference type="InterPro" id="IPR052342">
    <property type="entry name" value="MCH/BMMD"/>
</dbReference>
<dbReference type="SUPFAM" id="SSF54637">
    <property type="entry name" value="Thioesterase/thiol ester dehydrase-isomerase"/>
    <property type="match status" value="1"/>
</dbReference>
<name>A0A1T4W0V6_9GAMM</name>
<dbReference type="Pfam" id="PF01575">
    <property type="entry name" value="MaoC_dehydratas"/>
    <property type="match status" value="1"/>
</dbReference>
<keyword evidence="3" id="KW-1185">Reference proteome</keyword>
<dbReference type="Gene3D" id="3.10.129.10">
    <property type="entry name" value="Hotdog Thioesterase"/>
    <property type="match status" value="1"/>
</dbReference>
<dbReference type="AlphaFoldDB" id="A0A1T4W0V6"/>
<dbReference type="STRING" id="92487.SAMN02745130_00714"/>
<evidence type="ECO:0000259" key="1">
    <source>
        <dbReference type="Pfam" id="PF01575"/>
    </source>
</evidence>
<dbReference type="OrthoDB" id="9759612at2"/>
<dbReference type="InterPro" id="IPR002539">
    <property type="entry name" value="MaoC-like_dom"/>
</dbReference>
<dbReference type="RefSeq" id="WP_078921191.1">
    <property type="nucleotide sequence ID" value="NZ_FUYB01000002.1"/>
</dbReference>
<dbReference type="Proteomes" id="UP000190460">
    <property type="component" value="Unassembled WGS sequence"/>
</dbReference>
<dbReference type="PANTHER" id="PTHR43664">
    <property type="entry name" value="MONOAMINE OXIDASE-RELATED"/>
    <property type="match status" value="1"/>
</dbReference>
<accession>A0A1T4W0V6</accession>
<dbReference type="InterPro" id="IPR029069">
    <property type="entry name" value="HotDog_dom_sf"/>
</dbReference>
<gene>
    <name evidence="2" type="ORF">SAMN02745130_00714</name>
</gene>
<reference evidence="2 3" key="1">
    <citation type="submission" date="2017-02" db="EMBL/GenBank/DDBJ databases">
        <authorList>
            <person name="Peterson S.W."/>
        </authorList>
    </citation>
    <scope>NUCLEOTIDE SEQUENCE [LARGE SCALE GENOMIC DNA]</scope>
    <source>
        <strain evidence="2 3">ATCC 49788</strain>
    </source>
</reference>
<dbReference type="EMBL" id="FUYB01000002">
    <property type="protein sequence ID" value="SKA70371.1"/>
    <property type="molecule type" value="Genomic_DNA"/>
</dbReference>
<protein>
    <submittedName>
        <fullName evidence="2">Acyl dehydratase</fullName>
    </submittedName>
</protein>
<dbReference type="PANTHER" id="PTHR43664:SF1">
    <property type="entry name" value="BETA-METHYLMALYL-COA DEHYDRATASE"/>
    <property type="match status" value="1"/>
</dbReference>
<proteinExistence type="predicted"/>
<feature type="domain" description="MaoC-like" evidence="1">
    <location>
        <begin position="12"/>
        <end position="109"/>
    </location>
</feature>